<organism evidence="1 2">
    <name type="scientific">Bowdeniella nasicola</name>
    <dbReference type="NCBI Taxonomy" id="208480"/>
    <lineage>
        <taxon>Bacteria</taxon>
        <taxon>Bacillati</taxon>
        <taxon>Actinomycetota</taxon>
        <taxon>Actinomycetes</taxon>
        <taxon>Actinomycetales</taxon>
        <taxon>Actinomycetaceae</taxon>
        <taxon>Bowdeniella</taxon>
    </lineage>
</organism>
<proteinExistence type="predicted"/>
<dbReference type="InterPro" id="IPR021555">
    <property type="entry name" value="DUF3000"/>
</dbReference>
<accession>A0A1H3WHP4</accession>
<reference evidence="2" key="1">
    <citation type="submission" date="2016-10" db="EMBL/GenBank/DDBJ databases">
        <authorList>
            <person name="Varghese N."/>
            <person name="Submissions S."/>
        </authorList>
    </citation>
    <scope>NUCLEOTIDE SEQUENCE [LARGE SCALE GENOMIC DNA]</scope>
    <source>
        <strain evidence="2">KPR-1</strain>
    </source>
</reference>
<dbReference type="Pfam" id="PF11452">
    <property type="entry name" value="DUF3000"/>
    <property type="match status" value="1"/>
</dbReference>
<evidence type="ECO:0008006" key="3">
    <source>
        <dbReference type="Google" id="ProtNLM"/>
    </source>
</evidence>
<evidence type="ECO:0000313" key="1">
    <source>
        <dbReference type="EMBL" id="SDZ85852.1"/>
    </source>
</evidence>
<name>A0A1H3WHP4_9ACTO</name>
<dbReference type="EMBL" id="FNQV01000002">
    <property type="protein sequence ID" value="SDZ85852.1"/>
    <property type="molecule type" value="Genomic_DNA"/>
</dbReference>
<evidence type="ECO:0000313" key="2">
    <source>
        <dbReference type="Proteomes" id="UP000199288"/>
    </source>
</evidence>
<gene>
    <name evidence="1" type="ORF">SAMN02910418_00422</name>
</gene>
<sequence>MAEQLAPSEFSDALASLRGHRLRPEITLTEIPGPTRLAPFAAALSAEVLTDDDELTGVGRFVILYDPEGQPAWHGDFRIIVLIKAPMDNEVSDDPLLGEVGWSWLTSALEDQGAGYHHLSGTVTRVLSESFGGLVLSDQSLEMEIRGSWTPVTNDLGPHIQAWLNLVEISCDLAPLPHSVPERGQ</sequence>
<dbReference type="AlphaFoldDB" id="A0A1H3WHP4"/>
<dbReference type="OrthoDB" id="3210980at2"/>
<protein>
    <recommendedName>
        <fullName evidence="3">Enoyl-CoA hydratase</fullName>
    </recommendedName>
</protein>
<dbReference type="RefSeq" id="WP_092561507.1">
    <property type="nucleotide sequence ID" value="NZ_FNQV01000002.1"/>
</dbReference>
<dbReference type="Proteomes" id="UP000199288">
    <property type="component" value="Unassembled WGS sequence"/>
</dbReference>
<keyword evidence="2" id="KW-1185">Reference proteome</keyword>